<name>A0A2P4Y1T9_9STRA</name>
<evidence type="ECO:0000313" key="1">
    <source>
        <dbReference type="EMBL" id="POM71771.1"/>
    </source>
</evidence>
<reference evidence="1 2" key="1">
    <citation type="journal article" date="2017" name="Genome Biol. Evol.">
        <title>Phytophthora megakarya and P. palmivora, closely related causal agents of cacao black pod rot, underwent increases in genome sizes and gene numbers by different mechanisms.</title>
        <authorList>
            <person name="Ali S.S."/>
            <person name="Shao J."/>
            <person name="Lary D.J."/>
            <person name="Kronmiller B."/>
            <person name="Shen D."/>
            <person name="Strem M.D."/>
            <person name="Amoako-Attah I."/>
            <person name="Akrofi A.Y."/>
            <person name="Begoude B.A."/>
            <person name="Ten Hoopen G.M."/>
            <person name="Coulibaly K."/>
            <person name="Kebe B.I."/>
            <person name="Melnick R.L."/>
            <person name="Guiltinan M.J."/>
            <person name="Tyler B.M."/>
            <person name="Meinhardt L.W."/>
            <person name="Bailey B.A."/>
        </authorList>
    </citation>
    <scope>NUCLEOTIDE SEQUENCE [LARGE SCALE GENOMIC DNA]</scope>
    <source>
        <strain evidence="2">sbr112.9</strain>
    </source>
</reference>
<feature type="non-terminal residue" evidence="1">
    <location>
        <position position="1"/>
    </location>
</feature>
<organism evidence="1 2">
    <name type="scientific">Phytophthora palmivora</name>
    <dbReference type="NCBI Taxonomy" id="4796"/>
    <lineage>
        <taxon>Eukaryota</taxon>
        <taxon>Sar</taxon>
        <taxon>Stramenopiles</taxon>
        <taxon>Oomycota</taxon>
        <taxon>Peronosporomycetes</taxon>
        <taxon>Peronosporales</taxon>
        <taxon>Peronosporaceae</taxon>
        <taxon>Phytophthora</taxon>
    </lineage>
</organism>
<keyword evidence="2" id="KW-1185">Reference proteome</keyword>
<protein>
    <submittedName>
        <fullName evidence="1">Uncharacterized protein</fullName>
    </submittedName>
</protein>
<accession>A0A2P4Y1T9</accession>
<dbReference type="AlphaFoldDB" id="A0A2P4Y1T9"/>
<comment type="caution">
    <text evidence="1">The sequence shown here is derived from an EMBL/GenBank/DDBJ whole genome shotgun (WGS) entry which is preliminary data.</text>
</comment>
<gene>
    <name evidence="1" type="ORF">PHPALM_11611</name>
</gene>
<evidence type="ECO:0000313" key="2">
    <source>
        <dbReference type="Proteomes" id="UP000237271"/>
    </source>
</evidence>
<dbReference type="EMBL" id="NCKW01006412">
    <property type="protein sequence ID" value="POM71771.1"/>
    <property type="molecule type" value="Genomic_DNA"/>
</dbReference>
<sequence>ISLHNHKIPKVIYESYSCAKSSALSRKIRRDLSLLREMKISTADVNHCLEDKIGGYYYHTTINTKLVLPPIGLNYARANKRTS</sequence>
<dbReference type="Proteomes" id="UP000237271">
    <property type="component" value="Unassembled WGS sequence"/>
</dbReference>
<proteinExistence type="predicted"/>